<reference evidence="4" key="1">
    <citation type="submission" date="2024-06" db="EMBL/GenBank/DDBJ databases">
        <authorList>
            <person name="Liu X."/>
            <person name="Lenzi L."/>
            <person name="Haldenby T S."/>
            <person name="Uol C."/>
        </authorList>
    </citation>
    <scope>NUCLEOTIDE SEQUENCE</scope>
</reference>
<keyword evidence="2" id="KW-0472">Membrane</keyword>
<keyword evidence="2" id="KW-1133">Transmembrane helix</keyword>
<feature type="region of interest" description="Disordered" evidence="1">
    <location>
        <begin position="221"/>
        <end position="282"/>
    </location>
</feature>
<proteinExistence type="predicted"/>
<feature type="transmembrane region" description="Helical" evidence="2">
    <location>
        <begin position="295"/>
        <end position="319"/>
    </location>
</feature>
<keyword evidence="3" id="KW-0732">Signal</keyword>
<keyword evidence="2" id="KW-0812">Transmembrane</keyword>
<protein>
    <submittedName>
        <fullName evidence="4">Uncharacterized protein</fullName>
    </submittedName>
</protein>
<dbReference type="AlphaFoldDB" id="A0AAV2SZW8"/>
<name>A0AAV2SZW8_CALDB</name>
<feature type="chain" id="PRO_5043337719" evidence="3">
    <location>
        <begin position="23"/>
        <end position="332"/>
    </location>
</feature>
<comment type="caution">
    <text evidence="4">The sequence shown here is derived from an EMBL/GenBank/DDBJ whole genome shotgun (WGS) entry which is preliminary data.</text>
</comment>
<evidence type="ECO:0000313" key="4">
    <source>
        <dbReference type="EMBL" id="CAL5129750.1"/>
    </source>
</evidence>
<evidence type="ECO:0000256" key="2">
    <source>
        <dbReference type="SAM" id="Phobius"/>
    </source>
</evidence>
<accession>A0AAV2SZW8</accession>
<dbReference type="EMBL" id="CAXLJL010000025">
    <property type="protein sequence ID" value="CAL5129750.1"/>
    <property type="molecule type" value="Genomic_DNA"/>
</dbReference>
<feature type="signal peptide" evidence="3">
    <location>
        <begin position="1"/>
        <end position="22"/>
    </location>
</feature>
<organism evidence="4 5">
    <name type="scientific">Calicophoron daubneyi</name>
    <name type="common">Rumen fluke</name>
    <name type="synonym">Paramphistomum daubneyi</name>
    <dbReference type="NCBI Taxonomy" id="300641"/>
    <lineage>
        <taxon>Eukaryota</taxon>
        <taxon>Metazoa</taxon>
        <taxon>Spiralia</taxon>
        <taxon>Lophotrochozoa</taxon>
        <taxon>Platyhelminthes</taxon>
        <taxon>Trematoda</taxon>
        <taxon>Digenea</taxon>
        <taxon>Plagiorchiida</taxon>
        <taxon>Pronocephalata</taxon>
        <taxon>Paramphistomoidea</taxon>
        <taxon>Paramphistomidae</taxon>
        <taxon>Calicophoron</taxon>
    </lineage>
</organism>
<sequence length="332" mass="37316">MSSRLLLLYGLVALALVQCTAGGHPPHHKGKVAVLLRFDTYEYPLKQKADGKACNATHPDQYCSPAFRVVFIPPTEKETPNVTRFGGTNSTYANRKSIRFEHWLAKGLRNPLQYSLNEWKHYPVINLTITTNDFNATNLLGNQSFKLSWVREPERSEHSAKWHPIHVHLLKDQLKLKLSIKVFYKGRHLYWLLEKLIADIQMKHMRNDYLLDSYAGPRAGAQVHTSTTSEPGNETCTSTVTTEISPTPTNTTMVTKTERKTTSIHNTTTDPTTPNGTTTMATTTPSPPILTIGEIIGIAVGSFFFILIIIGVIVAVYLYRSRIFQGYSQMPN</sequence>
<gene>
    <name evidence="4" type="ORF">CDAUBV1_LOCUS824</name>
</gene>
<feature type="compositionally biased region" description="Polar residues" evidence="1">
    <location>
        <begin position="223"/>
        <end position="232"/>
    </location>
</feature>
<evidence type="ECO:0000256" key="3">
    <source>
        <dbReference type="SAM" id="SignalP"/>
    </source>
</evidence>
<feature type="compositionally biased region" description="Low complexity" evidence="1">
    <location>
        <begin position="263"/>
        <end position="282"/>
    </location>
</feature>
<evidence type="ECO:0000313" key="5">
    <source>
        <dbReference type="Proteomes" id="UP001497525"/>
    </source>
</evidence>
<evidence type="ECO:0000256" key="1">
    <source>
        <dbReference type="SAM" id="MobiDB-lite"/>
    </source>
</evidence>
<feature type="compositionally biased region" description="Low complexity" evidence="1">
    <location>
        <begin position="233"/>
        <end position="255"/>
    </location>
</feature>
<dbReference type="Proteomes" id="UP001497525">
    <property type="component" value="Unassembled WGS sequence"/>
</dbReference>